<sequence>MAMALRLDSPFCAVALIGLSMYSAPLILCLEMSGNARALENQIPLNVVVMVVFDLSSLRGGFDDIVDHTDNAQTGPFDGRNAGHSRNIKNKRIPVAILNH</sequence>
<accession>A0A507CNF9</accession>
<dbReference type="Proteomes" id="UP000320475">
    <property type="component" value="Unassembled WGS sequence"/>
</dbReference>
<organism evidence="2 4">
    <name type="scientific">Synchytrium endobioticum</name>
    <dbReference type="NCBI Taxonomy" id="286115"/>
    <lineage>
        <taxon>Eukaryota</taxon>
        <taxon>Fungi</taxon>
        <taxon>Fungi incertae sedis</taxon>
        <taxon>Chytridiomycota</taxon>
        <taxon>Chytridiomycota incertae sedis</taxon>
        <taxon>Chytridiomycetes</taxon>
        <taxon>Synchytriales</taxon>
        <taxon>Synchytriaceae</taxon>
        <taxon>Synchytrium</taxon>
    </lineage>
</organism>
<dbReference type="EMBL" id="QEAM01000372">
    <property type="protein sequence ID" value="TPX40669.1"/>
    <property type="molecule type" value="Genomic_DNA"/>
</dbReference>
<evidence type="ECO:0000313" key="2">
    <source>
        <dbReference type="EMBL" id="TPX40669.1"/>
    </source>
</evidence>
<dbReference type="Proteomes" id="UP000317494">
    <property type="component" value="Unassembled WGS sequence"/>
</dbReference>
<protein>
    <submittedName>
        <fullName evidence="2">Uncharacterized protein</fullName>
    </submittedName>
</protein>
<reference evidence="3 4" key="1">
    <citation type="journal article" date="2019" name="Sci. Rep.">
        <title>Comparative genomics of chytrid fungi reveal insights into the obligate biotrophic and pathogenic lifestyle of Synchytrium endobioticum.</title>
        <authorList>
            <person name="van de Vossenberg B.T.L.H."/>
            <person name="Warris S."/>
            <person name="Nguyen H.D.T."/>
            <person name="van Gent-Pelzer M.P.E."/>
            <person name="Joly D.L."/>
            <person name="van de Geest H.C."/>
            <person name="Bonants P.J.M."/>
            <person name="Smith D.S."/>
            <person name="Levesque C.A."/>
            <person name="van der Lee T.A.J."/>
        </authorList>
    </citation>
    <scope>NUCLEOTIDE SEQUENCE [LARGE SCALE GENOMIC DNA]</scope>
    <source>
        <strain evidence="2 4">LEV6574</strain>
        <strain evidence="1 3">MB42</strain>
    </source>
</reference>
<name>A0A507CNF9_9FUNG</name>
<dbReference type="EMBL" id="QEAN01000331">
    <property type="protein sequence ID" value="TPX39935.1"/>
    <property type="molecule type" value="Genomic_DNA"/>
</dbReference>
<evidence type="ECO:0000313" key="3">
    <source>
        <dbReference type="Proteomes" id="UP000317494"/>
    </source>
</evidence>
<proteinExistence type="predicted"/>
<gene>
    <name evidence="2" type="ORF">SeLEV6574_g06492</name>
    <name evidence="1" type="ORF">SeMB42_g06179</name>
</gene>
<evidence type="ECO:0000313" key="4">
    <source>
        <dbReference type="Proteomes" id="UP000320475"/>
    </source>
</evidence>
<dbReference type="VEuPathDB" id="FungiDB:SeMB42_g06179"/>
<comment type="caution">
    <text evidence="2">The sequence shown here is derived from an EMBL/GenBank/DDBJ whole genome shotgun (WGS) entry which is preliminary data.</text>
</comment>
<keyword evidence="3" id="KW-1185">Reference proteome</keyword>
<evidence type="ECO:0000313" key="1">
    <source>
        <dbReference type="EMBL" id="TPX39935.1"/>
    </source>
</evidence>
<dbReference type="AlphaFoldDB" id="A0A507CNF9"/>